<sequence>MMEPKKGTKQATLNAFFSPKKLGQESDIQAVESELKSVGSKRPRTTLDSTTENEATKTPVKKKKSTKPGVMVERKTKALHKQKKPIRFISPHVLAADDDEDDEYDDEHDAFNTPEAKKARAELETGGEIVPAGALISDDAVVDEEEVVDISQDDATTKVDTLRNDANTGVVNLSTASVSGTGSEVATNNDDSRKTAKSPARHNKTTAKRQQKTNEKVPAESEPARVEPLDPIIQARVDAYKLKTEELTKTYTELLVSKEEGDVIMQDIYGARLDCDLDVTVDEVKAQQALVETWKKLQHHAHTIGKTTDAVMLSTSVEFPHEVKCLIVKGIQGRSASLSVMSGELLAAFKKDVEASDMNVTTAEKNGTDALMVDRAASLAMEMEIKMLAQRTPHGVRPAKANVFEDTSVDALWVWEVGSLEKFFGDEAQKIVKRMRKNRKRLGQQLKTLAKIVLLLHQNPIDEAKVSAEEAKIGKFGFYVASEVRKAKDREAKVQEKRTAAEEKLRLDHERQEAKMEEKRKRDREQVEKQLESVKALKKFKSFFATASAHGPGDNDAIVDLTDDSSMSKTADRAETTSAKSARMDQTLSFLVSQKDPSSSVAACGSYESIVSSLKDKRRLNTRKAARKSSFGWSSRRHRDPKFGVMKLLQFYENNRPAYYGTFSTRCRSFRGGRRPFSKYPKFDYTIDSDDEWEEEEPGESLSDDENDGDESEEDALDYNDQWLAYEDEVDYMDDAEKEVERGEVEPSSPTKHKLPSQLQKKAKAGKPAKLEPEIIGPVWCVTKCSEDHFPGCTGELLCEPVYESTLMRKAREREEELKKLEFVRQQKVESKMAPLQETKAPAQANDVQETPSATEKKVETKQSAALKKGLQPKATPKKVTSQNQPAPARATVAPASSTPSPAKGTKRIISWFKKVPECALTSQETPSDAAAAPRPKGNEIITIDE</sequence>
<dbReference type="EMBL" id="CM047582">
    <property type="protein sequence ID" value="KAI9915689.1"/>
    <property type="molecule type" value="Genomic_DNA"/>
</dbReference>
<gene>
    <name evidence="1" type="ORF">PsorP6_007246</name>
</gene>
<name>A0ACC0WAB2_9STRA</name>
<protein>
    <submittedName>
        <fullName evidence="1">Uncharacterized protein</fullName>
    </submittedName>
</protein>
<dbReference type="Proteomes" id="UP001163321">
    <property type="component" value="Chromosome 3"/>
</dbReference>
<keyword evidence="2" id="KW-1185">Reference proteome</keyword>
<organism evidence="1 2">
    <name type="scientific">Peronosclerospora sorghi</name>
    <dbReference type="NCBI Taxonomy" id="230839"/>
    <lineage>
        <taxon>Eukaryota</taxon>
        <taxon>Sar</taxon>
        <taxon>Stramenopiles</taxon>
        <taxon>Oomycota</taxon>
        <taxon>Peronosporomycetes</taxon>
        <taxon>Peronosporales</taxon>
        <taxon>Peronosporaceae</taxon>
        <taxon>Peronosclerospora</taxon>
    </lineage>
</organism>
<reference evidence="1 2" key="1">
    <citation type="journal article" date="2022" name="bioRxiv">
        <title>The genome of the oomycete Peronosclerospora sorghi, a cosmopolitan pathogen of maize and sorghum, is inflated with dispersed pseudogenes.</title>
        <authorList>
            <person name="Fletcher K."/>
            <person name="Martin F."/>
            <person name="Isakeit T."/>
            <person name="Cavanaugh K."/>
            <person name="Magill C."/>
            <person name="Michelmore R."/>
        </authorList>
    </citation>
    <scope>NUCLEOTIDE SEQUENCE [LARGE SCALE GENOMIC DNA]</scope>
    <source>
        <strain evidence="1">P6</strain>
    </source>
</reference>
<proteinExistence type="predicted"/>
<accession>A0ACC0WAB2</accession>
<evidence type="ECO:0000313" key="2">
    <source>
        <dbReference type="Proteomes" id="UP001163321"/>
    </source>
</evidence>
<evidence type="ECO:0000313" key="1">
    <source>
        <dbReference type="EMBL" id="KAI9915689.1"/>
    </source>
</evidence>
<comment type="caution">
    <text evidence="1">The sequence shown here is derived from an EMBL/GenBank/DDBJ whole genome shotgun (WGS) entry which is preliminary data.</text>
</comment>